<evidence type="ECO:0000313" key="2">
    <source>
        <dbReference type="Proteomes" id="UP000001601"/>
    </source>
</evidence>
<proteinExistence type="predicted"/>
<evidence type="ECO:0000313" key="1">
    <source>
        <dbReference type="EMBL" id="EAQ48611.1"/>
    </source>
</evidence>
<gene>
    <name evidence="1" type="ORF">MED217_08690</name>
</gene>
<name>A3XPA6_LEEBM</name>
<evidence type="ECO:0008006" key="3">
    <source>
        <dbReference type="Google" id="ProtNLM"/>
    </source>
</evidence>
<reference evidence="1 2" key="1">
    <citation type="journal article" date="2007" name="Nature">
        <title>Light stimulates growth of proteorhodopsin-containing marine Flavobacteria.</title>
        <authorList>
            <person name="Gomez-Consarnau L."/>
            <person name="Gonzalez J.M."/>
            <person name="Coll-Llado M."/>
            <person name="Gourdon P."/>
            <person name="Pascher T."/>
            <person name="Neutze R."/>
            <person name="Pedros-Alio C."/>
            <person name="Pinhassi J."/>
        </authorList>
    </citation>
    <scope>NUCLEOTIDE SEQUENCE [LARGE SCALE GENOMIC DNA]</scope>
    <source>
        <strain evidence="1 2">MED217</strain>
    </source>
</reference>
<dbReference type="Proteomes" id="UP000001601">
    <property type="component" value="Unassembled WGS sequence"/>
</dbReference>
<dbReference type="eggNOG" id="ENOG502Z9BG">
    <property type="taxonomic scope" value="Bacteria"/>
</dbReference>
<comment type="caution">
    <text evidence="1">The sequence shown here is derived from an EMBL/GenBank/DDBJ whole genome shotgun (WGS) entry which is preliminary data.</text>
</comment>
<dbReference type="Pfam" id="PF20113">
    <property type="entry name" value="DUF6503"/>
    <property type="match status" value="1"/>
</dbReference>
<dbReference type="PROSITE" id="PS51257">
    <property type="entry name" value="PROKAR_LIPOPROTEIN"/>
    <property type="match status" value="1"/>
</dbReference>
<dbReference type="InterPro" id="IPR045444">
    <property type="entry name" value="DUF6503"/>
</dbReference>
<accession>A3XPA6</accession>
<dbReference type="STRING" id="398720.MED217_08690"/>
<organism evidence="1 2">
    <name type="scientific">Leeuwenhoekiella blandensis (strain CECT 7118 / CCUG 51940 / KCTC 22103 / MED217)</name>
    <name type="common">Flavobacterium sp. (strain MED217)</name>
    <dbReference type="NCBI Taxonomy" id="398720"/>
    <lineage>
        <taxon>Bacteria</taxon>
        <taxon>Pseudomonadati</taxon>
        <taxon>Bacteroidota</taxon>
        <taxon>Flavobacteriia</taxon>
        <taxon>Flavobacteriales</taxon>
        <taxon>Flavobacteriaceae</taxon>
        <taxon>Leeuwenhoekiella</taxon>
    </lineage>
</organism>
<dbReference type="OrthoDB" id="982433at2"/>
<dbReference type="RefSeq" id="WP_009780114.1">
    <property type="nucleotide sequence ID" value="NZ_CH672395.1"/>
</dbReference>
<sequence length="249" mass="27986">MKKLVLLFTLTLLTACNETSKELDADAIVAHAIEAAGGKTIDTALISFKFRDKFYSADRNNGRFKLERCTDPGCKDTLDQLTNSDFKRFINETEVAVADSLITSLSGGVNSVHYFSVLPYGLDAEAVHAEKVGQASINGKTYYEIKVTFSEEGGGEDFEDTYMYWINTEDFSVDFLAYNYHVNEGGTRFREAYNERTINGVRFVDYRNFKPQEQFPPLQSLDSLFTTGNLELLSKIDLEQVEVNPCSSC</sequence>
<keyword evidence="2" id="KW-1185">Reference proteome</keyword>
<dbReference type="HOGENOM" id="CLU_1114512_0_0_10"/>
<protein>
    <recommendedName>
        <fullName evidence="3">Deoxyribose-phosphate aldolase</fullName>
    </recommendedName>
</protein>
<dbReference type="EMBL" id="AANC01000007">
    <property type="protein sequence ID" value="EAQ48611.1"/>
    <property type="molecule type" value="Genomic_DNA"/>
</dbReference>
<dbReference type="AlphaFoldDB" id="A3XPA6"/>